<dbReference type="Proteomes" id="UP000287910">
    <property type="component" value="Unassembled WGS sequence"/>
</dbReference>
<dbReference type="Pfam" id="PF05504">
    <property type="entry name" value="Spore_GerAC"/>
    <property type="match status" value="1"/>
</dbReference>
<evidence type="ECO:0000259" key="9">
    <source>
        <dbReference type="Pfam" id="PF25198"/>
    </source>
</evidence>
<accession>A0A3S0R3Z2</accession>
<organism evidence="10 11">
    <name type="scientific">Lysinibacillus antri</name>
    <dbReference type="NCBI Taxonomy" id="2498145"/>
    <lineage>
        <taxon>Bacteria</taxon>
        <taxon>Bacillati</taxon>
        <taxon>Bacillota</taxon>
        <taxon>Bacilli</taxon>
        <taxon>Bacillales</taxon>
        <taxon>Bacillaceae</taxon>
        <taxon>Lysinibacillus</taxon>
    </lineage>
</organism>
<comment type="similarity">
    <text evidence="2">Belongs to the GerABKC lipoprotein family.</text>
</comment>
<evidence type="ECO:0000313" key="11">
    <source>
        <dbReference type="Proteomes" id="UP000287910"/>
    </source>
</evidence>
<comment type="subcellular location">
    <subcellularLocation>
        <location evidence="1">Membrane</location>
        <topology evidence="1">Lipid-anchor</topology>
    </subcellularLocation>
</comment>
<dbReference type="InterPro" id="IPR046953">
    <property type="entry name" value="Spore_GerAC-like_C"/>
</dbReference>
<keyword evidence="4" id="KW-0732">Signal</keyword>
<dbReference type="Gene3D" id="3.30.300.210">
    <property type="entry name" value="Nutrient germinant receptor protein C, domain 3"/>
    <property type="match status" value="1"/>
</dbReference>
<dbReference type="InterPro" id="IPR008844">
    <property type="entry name" value="Spore_GerAC-like"/>
</dbReference>
<proteinExistence type="inferred from homology"/>
<dbReference type="PANTHER" id="PTHR35789:SF1">
    <property type="entry name" value="SPORE GERMINATION PROTEIN B3"/>
    <property type="match status" value="1"/>
</dbReference>
<keyword evidence="11" id="KW-1185">Reference proteome</keyword>
<feature type="domain" description="Spore germination protein N-terminal" evidence="9">
    <location>
        <begin position="22"/>
        <end position="220"/>
    </location>
</feature>
<dbReference type="EMBL" id="RYYR01000038">
    <property type="protein sequence ID" value="RUL47450.1"/>
    <property type="molecule type" value="Genomic_DNA"/>
</dbReference>
<dbReference type="RefSeq" id="WP_126660604.1">
    <property type="nucleotide sequence ID" value="NZ_RYYR01000038.1"/>
</dbReference>
<sequence>MKHAMKCLVLVGLAFLIAGCWDRLEIEERAMVLGLSIDLQEKESSDDPINHPDVDDMPTSEIGMVKITAQLAVPGQIPLGPSQGGGSKSKDTVLVVAAVGHTMDDAMSNLQQQLGSTLFLGQLKIIILSREVAEKGIREISDFIKRHPEIRRDTWLLVNGKKAEETLRVAPKLERVPTLYLSGMLDNAIKMGKFPKDKIGQFWSNLESNGQDGYLPFITVKDEEHIQISGLAYFRGMKMVGHIEPYQIAYFNGITEQNPGGSKALVKLSENESVMLQSTYRKSNIHVSLKDGRPHVQVKLKVIGNIVEKQNVAVDTHDAIKKIEKSAEELIEEQYEVLIKETQEKKSDIFGFGEYVRGDLRTYWDQHIETAEKWREAYQELAVDVVAEVEIKEVGLRSK</sequence>
<dbReference type="GO" id="GO:0016020">
    <property type="term" value="C:membrane"/>
    <property type="evidence" value="ECO:0007669"/>
    <property type="project" value="UniProtKB-SubCell"/>
</dbReference>
<evidence type="ECO:0000256" key="1">
    <source>
        <dbReference type="ARBA" id="ARBA00004635"/>
    </source>
</evidence>
<evidence type="ECO:0000259" key="8">
    <source>
        <dbReference type="Pfam" id="PF05504"/>
    </source>
</evidence>
<dbReference type="GO" id="GO:0009847">
    <property type="term" value="P:spore germination"/>
    <property type="evidence" value="ECO:0007669"/>
    <property type="project" value="InterPro"/>
</dbReference>
<reference evidence="10 11" key="1">
    <citation type="submission" date="2018-12" db="EMBL/GenBank/DDBJ databases">
        <title>Lysinibacillus antri sp. nov., isolated from a cave soil.</title>
        <authorList>
            <person name="Narsing Rao M.P."/>
            <person name="Zhang H."/>
            <person name="Dong Z.-Y."/>
            <person name="Niu X.-K."/>
            <person name="Zhang K."/>
            <person name="Fang B.-Z."/>
            <person name="Kang Y.-Q."/>
            <person name="Xiao M."/>
            <person name="Li W.-J."/>
        </authorList>
    </citation>
    <scope>NUCLEOTIDE SEQUENCE [LARGE SCALE GENOMIC DNA]</scope>
    <source>
        <strain evidence="10 11">SYSU K30002</strain>
    </source>
</reference>
<keyword evidence="3" id="KW-0309">Germination</keyword>
<keyword evidence="5" id="KW-0472">Membrane</keyword>
<feature type="domain" description="Spore germination GerAC-like C-terminal" evidence="8">
    <location>
        <begin position="229"/>
        <end position="395"/>
    </location>
</feature>
<evidence type="ECO:0000256" key="3">
    <source>
        <dbReference type="ARBA" id="ARBA00022544"/>
    </source>
</evidence>
<evidence type="ECO:0000256" key="4">
    <source>
        <dbReference type="ARBA" id="ARBA00022729"/>
    </source>
</evidence>
<evidence type="ECO:0000256" key="2">
    <source>
        <dbReference type="ARBA" id="ARBA00007886"/>
    </source>
</evidence>
<name>A0A3S0R3Z2_9BACI</name>
<gene>
    <name evidence="10" type="ORF">EK386_18205</name>
</gene>
<dbReference type="PANTHER" id="PTHR35789">
    <property type="entry name" value="SPORE GERMINATION PROTEIN B3"/>
    <property type="match status" value="1"/>
</dbReference>
<dbReference type="PROSITE" id="PS51257">
    <property type="entry name" value="PROKAR_LIPOPROTEIN"/>
    <property type="match status" value="1"/>
</dbReference>
<evidence type="ECO:0000313" key="10">
    <source>
        <dbReference type="EMBL" id="RUL47450.1"/>
    </source>
</evidence>
<comment type="caution">
    <text evidence="10">The sequence shown here is derived from an EMBL/GenBank/DDBJ whole genome shotgun (WGS) entry which is preliminary data.</text>
</comment>
<dbReference type="NCBIfam" id="TIGR02887">
    <property type="entry name" value="spore_ger_x_C"/>
    <property type="match status" value="1"/>
</dbReference>
<evidence type="ECO:0000256" key="6">
    <source>
        <dbReference type="ARBA" id="ARBA00023139"/>
    </source>
</evidence>
<dbReference type="Pfam" id="PF25198">
    <property type="entry name" value="Spore_GerAC_N"/>
    <property type="match status" value="1"/>
</dbReference>
<dbReference type="InterPro" id="IPR038501">
    <property type="entry name" value="Spore_GerAC_C_sf"/>
</dbReference>
<evidence type="ECO:0000256" key="7">
    <source>
        <dbReference type="ARBA" id="ARBA00023288"/>
    </source>
</evidence>
<keyword evidence="7" id="KW-0449">Lipoprotein</keyword>
<protein>
    <submittedName>
        <fullName evidence="10">Ger(X)C family spore germination protein</fullName>
    </submittedName>
</protein>
<dbReference type="AlphaFoldDB" id="A0A3S0R3Z2"/>
<keyword evidence="6" id="KW-0564">Palmitate</keyword>
<dbReference type="InterPro" id="IPR057336">
    <property type="entry name" value="GerAC_N"/>
</dbReference>
<evidence type="ECO:0000256" key="5">
    <source>
        <dbReference type="ARBA" id="ARBA00023136"/>
    </source>
</evidence>